<name>A0A286UUN8_9AGAM</name>
<evidence type="ECO:0000313" key="3">
    <source>
        <dbReference type="Proteomes" id="UP000217199"/>
    </source>
</evidence>
<dbReference type="InParanoid" id="A0A286UUN8"/>
<proteinExistence type="predicted"/>
<dbReference type="OrthoDB" id="3197986at2759"/>
<dbReference type="EMBL" id="NBII01000001">
    <property type="protein sequence ID" value="PAV23291.1"/>
    <property type="molecule type" value="Genomic_DNA"/>
</dbReference>
<organism evidence="2 3">
    <name type="scientific">Pyrrhoderma noxium</name>
    <dbReference type="NCBI Taxonomy" id="2282107"/>
    <lineage>
        <taxon>Eukaryota</taxon>
        <taxon>Fungi</taxon>
        <taxon>Dikarya</taxon>
        <taxon>Basidiomycota</taxon>
        <taxon>Agaricomycotina</taxon>
        <taxon>Agaricomycetes</taxon>
        <taxon>Hymenochaetales</taxon>
        <taxon>Hymenochaetaceae</taxon>
        <taxon>Pyrrhoderma</taxon>
    </lineage>
</organism>
<feature type="compositionally biased region" description="Basic and acidic residues" evidence="1">
    <location>
        <begin position="278"/>
        <end position="294"/>
    </location>
</feature>
<comment type="caution">
    <text evidence="2">The sequence shown here is derived from an EMBL/GenBank/DDBJ whole genome shotgun (WGS) entry which is preliminary data.</text>
</comment>
<feature type="compositionally biased region" description="Polar residues" evidence="1">
    <location>
        <begin position="1"/>
        <end position="12"/>
    </location>
</feature>
<protein>
    <submittedName>
        <fullName evidence="2">Uncharacterized protein</fullName>
    </submittedName>
</protein>
<dbReference type="AlphaFoldDB" id="A0A286UUN8"/>
<feature type="region of interest" description="Disordered" evidence="1">
    <location>
        <begin position="370"/>
        <end position="395"/>
    </location>
</feature>
<keyword evidence="3" id="KW-1185">Reference proteome</keyword>
<evidence type="ECO:0000313" key="2">
    <source>
        <dbReference type="EMBL" id="PAV23291.1"/>
    </source>
</evidence>
<feature type="compositionally biased region" description="Basic and acidic residues" evidence="1">
    <location>
        <begin position="377"/>
        <end position="387"/>
    </location>
</feature>
<evidence type="ECO:0000256" key="1">
    <source>
        <dbReference type="SAM" id="MobiDB-lite"/>
    </source>
</evidence>
<feature type="region of interest" description="Disordered" evidence="1">
    <location>
        <begin position="278"/>
        <end position="347"/>
    </location>
</feature>
<dbReference type="Proteomes" id="UP000217199">
    <property type="component" value="Unassembled WGS sequence"/>
</dbReference>
<reference evidence="2 3" key="1">
    <citation type="journal article" date="2017" name="Mol. Ecol.">
        <title>Comparative and population genomic landscape of Phellinus noxius: A hypervariable fungus causing root rot in trees.</title>
        <authorList>
            <person name="Chung C.L."/>
            <person name="Lee T.J."/>
            <person name="Akiba M."/>
            <person name="Lee H.H."/>
            <person name="Kuo T.H."/>
            <person name="Liu D."/>
            <person name="Ke H.M."/>
            <person name="Yokoi T."/>
            <person name="Roa M.B."/>
            <person name="Lu M.J."/>
            <person name="Chang Y.Y."/>
            <person name="Ann P.J."/>
            <person name="Tsai J.N."/>
            <person name="Chen C.Y."/>
            <person name="Tzean S.S."/>
            <person name="Ota Y."/>
            <person name="Hattori T."/>
            <person name="Sahashi N."/>
            <person name="Liou R.F."/>
            <person name="Kikuchi T."/>
            <person name="Tsai I.J."/>
        </authorList>
    </citation>
    <scope>NUCLEOTIDE SEQUENCE [LARGE SCALE GENOMIC DNA]</scope>
    <source>
        <strain evidence="2 3">FFPRI411160</strain>
    </source>
</reference>
<feature type="region of interest" description="Disordered" evidence="1">
    <location>
        <begin position="1"/>
        <end position="31"/>
    </location>
</feature>
<accession>A0A286UUN8</accession>
<gene>
    <name evidence="2" type="ORF">PNOK_0035900</name>
</gene>
<sequence length="429" mass="48637">MADASPNSSCTAIVSPRAKKRQRQKNNQQKREYAHDALIAFTQNTSFGNAFRAWLAHLDETMPSNEYRSAYKFTRALRNFSSKSSGEPDYPETARISAETLASWVDSLAWSLNVKFTINENAASIKTPTARVGSNFRSLITFLAQAHAISEADFSYLIDECKSLEDDLGRTARVNRIMEEYAVYIQEAYFDTGRTVDETYYGEYEVERFEGRRILVLRRYDPDDDSDTSSASLRPFTTYFPAPLVANVRRGDTLTLQICHLEHYNVWVPYMYSGFTPTREDGGATTPTEREVRASSRSGYDATSVMETAMRRLNISPERRSTRRSPTPRRVGPEHHHQAPSTPGFDFTFDESKYTDDFFRAWDGDIDTDEDFTDLVRSPDEETERSGGSDTPEGGSSVCNKLTIYKFLESVVQQTNTKACLGALSYFCL</sequence>